<dbReference type="Pfam" id="PF11769">
    <property type="entry name" value="DUF3313"/>
    <property type="match status" value="1"/>
</dbReference>
<accession>A0ABW4XQX4</accession>
<evidence type="ECO:0000256" key="1">
    <source>
        <dbReference type="SAM" id="SignalP"/>
    </source>
</evidence>
<dbReference type="RefSeq" id="WP_345340082.1">
    <property type="nucleotide sequence ID" value="NZ_BAABLI010000013.1"/>
</dbReference>
<feature type="chain" id="PRO_5045615624" evidence="1">
    <location>
        <begin position="25"/>
        <end position="226"/>
    </location>
</feature>
<organism evidence="2 3">
    <name type="scientific">Corallincola platygyrae</name>
    <dbReference type="NCBI Taxonomy" id="1193278"/>
    <lineage>
        <taxon>Bacteria</taxon>
        <taxon>Pseudomonadati</taxon>
        <taxon>Pseudomonadota</taxon>
        <taxon>Gammaproteobacteria</taxon>
        <taxon>Alteromonadales</taxon>
        <taxon>Psychromonadaceae</taxon>
        <taxon>Corallincola</taxon>
    </lineage>
</organism>
<keyword evidence="1" id="KW-0732">Signal</keyword>
<evidence type="ECO:0000313" key="3">
    <source>
        <dbReference type="Proteomes" id="UP001597380"/>
    </source>
</evidence>
<comment type="caution">
    <text evidence="2">The sequence shown here is derived from an EMBL/GenBank/DDBJ whole genome shotgun (WGS) entry which is preliminary data.</text>
</comment>
<reference evidence="3" key="1">
    <citation type="journal article" date="2019" name="Int. J. Syst. Evol. Microbiol.">
        <title>The Global Catalogue of Microorganisms (GCM) 10K type strain sequencing project: providing services to taxonomists for standard genome sequencing and annotation.</title>
        <authorList>
            <consortium name="The Broad Institute Genomics Platform"/>
            <consortium name="The Broad Institute Genome Sequencing Center for Infectious Disease"/>
            <person name="Wu L."/>
            <person name="Ma J."/>
        </authorList>
    </citation>
    <scope>NUCLEOTIDE SEQUENCE [LARGE SCALE GENOMIC DNA]</scope>
    <source>
        <strain evidence="3">CGMCC 1.10992</strain>
    </source>
</reference>
<evidence type="ECO:0000313" key="2">
    <source>
        <dbReference type="EMBL" id="MFD2097942.1"/>
    </source>
</evidence>
<protein>
    <submittedName>
        <fullName evidence="2">DUF3313 domain-containing protein</fullName>
    </submittedName>
</protein>
<dbReference type="InterPro" id="IPR021747">
    <property type="entry name" value="DUF3313"/>
</dbReference>
<dbReference type="Proteomes" id="UP001597380">
    <property type="component" value="Unassembled WGS sequence"/>
</dbReference>
<feature type="signal peptide" evidence="1">
    <location>
        <begin position="1"/>
        <end position="24"/>
    </location>
</feature>
<proteinExistence type="predicted"/>
<dbReference type="EMBL" id="JBHUHT010000030">
    <property type="protein sequence ID" value="MFD2097942.1"/>
    <property type="molecule type" value="Genomic_DNA"/>
</dbReference>
<sequence length="226" mass="24841">MKRTLQLTLCIVSSVLFASGCASAPDLEKSHSGFLSSYNKLETVEDDKNQLRYKKSSLKLADFDYIQVEEPTSLIADSLALDSNISVEDQKILADYFSDQVHTQIGKEIDLPGSGNPLLLRSAFTGITNTSEDLAFYQYIPVALVITGIKEAAGKRDKVPMMFMEFELTDQVTGEVLVQSMKRVPLEEITAEELEQQGVGAILPKIDLAIATFKQSVEAQVKAIEG</sequence>
<gene>
    <name evidence="2" type="ORF">ACFSJ3_18290</name>
</gene>
<name>A0ABW4XQX4_9GAMM</name>
<dbReference type="PROSITE" id="PS51257">
    <property type="entry name" value="PROKAR_LIPOPROTEIN"/>
    <property type="match status" value="1"/>
</dbReference>
<keyword evidence="3" id="KW-1185">Reference proteome</keyword>